<dbReference type="AlphaFoldDB" id="A0A2S7EV95"/>
<comment type="caution">
    <text evidence="1">The sequence shown here is derived from an EMBL/GenBank/DDBJ whole genome shotgun (WGS) entry which is preliminary data.</text>
</comment>
<dbReference type="Pfam" id="PF05488">
    <property type="entry name" value="PAAR_motif"/>
    <property type="match status" value="1"/>
</dbReference>
<evidence type="ECO:0000313" key="1">
    <source>
        <dbReference type="EMBL" id="PPU97074.1"/>
    </source>
</evidence>
<gene>
    <name evidence="1" type="ORF">XpopCFBP1817_05645</name>
</gene>
<evidence type="ECO:0008006" key="3">
    <source>
        <dbReference type="Google" id="ProtNLM"/>
    </source>
</evidence>
<sequence length="193" mass="19806">MPGPIRLGDPTTGGGRVISARLGNFSTIDGKPIVVLGDLANCPRHTGIFAFVEADHSTTFNDLGIVLQGHRLACGCHALSTVGTSFDVTPTTPQAGAAGAGSAQRAANAIGAGLLANALGGTTDGEQPFSGRFELLDEATGRPVAGRRVRLSTPSGKQLDCQTDLQGLTPWLSSDVDEPLMFQLLDAGEHSTA</sequence>
<dbReference type="RefSeq" id="WP_128416369.1">
    <property type="nucleotide sequence ID" value="NZ_MDEJ01000023.1"/>
</dbReference>
<dbReference type="OrthoDB" id="9204728at2"/>
<keyword evidence="2" id="KW-1185">Reference proteome</keyword>
<organism evidence="1 2">
    <name type="scientific">Xanthomonas populi</name>
    <dbReference type="NCBI Taxonomy" id="53414"/>
    <lineage>
        <taxon>Bacteria</taxon>
        <taxon>Pseudomonadati</taxon>
        <taxon>Pseudomonadota</taxon>
        <taxon>Gammaproteobacteria</taxon>
        <taxon>Lysobacterales</taxon>
        <taxon>Lysobacteraceae</taxon>
        <taxon>Xanthomonas</taxon>
    </lineage>
</organism>
<dbReference type="EMBL" id="MDEJ01000023">
    <property type="protein sequence ID" value="PPU97074.1"/>
    <property type="molecule type" value="Genomic_DNA"/>
</dbReference>
<accession>A0A2S7EV95</accession>
<reference evidence="2" key="1">
    <citation type="submission" date="2016-08" db="EMBL/GenBank/DDBJ databases">
        <authorList>
            <person name="Merda D."/>
            <person name="Briand M."/>
            <person name="Taghouti G."/>
            <person name="Carrere S."/>
            <person name="Gouzy J."/>
            <person name="Portier P."/>
            <person name="Jacques M.-A."/>
            <person name="Fischer-Le Saux M."/>
        </authorList>
    </citation>
    <scope>NUCLEOTIDE SEQUENCE [LARGE SCALE GENOMIC DNA]</scope>
    <source>
        <strain evidence="2">CFBP1817</strain>
    </source>
</reference>
<dbReference type="CDD" id="cd14744">
    <property type="entry name" value="PAAR_CT_2"/>
    <property type="match status" value="1"/>
</dbReference>
<evidence type="ECO:0000313" key="2">
    <source>
        <dbReference type="Proteomes" id="UP000239939"/>
    </source>
</evidence>
<dbReference type="InterPro" id="IPR008727">
    <property type="entry name" value="PAAR_motif"/>
</dbReference>
<name>A0A2S7EV95_9XANT</name>
<dbReference type="Proteomes" id="UP000239939">
    <property type="component" value="Unassembled WGS sequence"/>
</dbReference>
<protein>
    <recommendedName>
        <fullName evidence="3">PAAR domain-containing protein</fullName>
    </recommendedName>
</protein>
<proteinExistence type="predicted"/>